<feature type="domain" description="DUF547" evidence="1">
    <location>
        <begin position="76"/>
        <end position="181"/>
    </location>
</feature>
<protein>
    <recommendedName>
        <fullName evidence="1">DUF547 domain-containing protein</fullName>
    </recommendedName>
</protein>
<sequence>MTRKPLLLFFLFLFLLIYRPFSFSMAWAAYDHSEWNDLTGKYVHSNLVDYKSFLTEIDKLDYYLKRLADIPIEIFSEYSREERMAFWMNAYNATVVRIILSFYPITSVEEIPHFKEYRVVVAGLSYSLTQVRENIFRQGFRDERATLALVDGTKTALPLQAEAYMGPQLIDQLTDQINAFLTNETYNQIRVKQKKIRLSPLFEELAQDFVLGYGRPAAKSRYSASERAVISFIMIHIRDDEVVQWLKQEKFKISYLPKNMQLNDLSGDGTFE</sequence>
<dbReference type="EMBL" id="PCVY01000064">
    <property type="protein sequence ID" value="PIQ85623.1"/>
    <property type="molecule type" value="Genomic_DNA"/>
</dbReference>
<dbReference type="Pfam" id="PF04784">
    <property type="entry name" value="DUF547"/>
    <property type="match status" value="1"/>
</dbReference>
<name>A0A2H0LMF9_9BACT</name>
<evidence type="ECO:0000259" key="1">
    <source>
        <dbReference type="Pfam" id="PF04784"/>
    </source>
</evidence>
<accession>A0A2H0LMF9</accession>
<dbReference type="Proteomes" id="UP000230859">
    <property type="component" value="Unassembled WGS sequence"/>
</dbReference>
<gene>
    <name evidence="2" type="ORF">COV74_07955</name>
</gene>
<evidence type="ECO:0000313" key="2">
    <source>
        <dbReference type="EMBL" id="PIQ85623.1"/>
    </source>
</evidence>
<evidence type="ECO:0000313" key="3">
    <source>
        <dbReference type="Proteomes" id="UP000230859"/>
    </source>
</evidence>
<reference evidence="2 3" key="1">
    <citation type="submission" date="2017-09" db="EMBL/GenBank/DDBJ databases">
        <title>Depth-based differentiation of microbial function through sediment-hosted aquifers and enrichment of novel symbionts in the deep terrestrial subsurface.</title>
        <authorList>
            <person name="Probst A.J."/>
            <person name="Ladd B."/>
            <person name="Jarett J.K."/>
            <person name="Geller-Mcgrath D.E."/>
            <person name="Sieber C.M."/>
            <person name="Emerson J.B."/>
            <person name="Anantharaman K."/>
            <person name="Thomas B.C."/>
            <person name="Malmstrom R."/>
            <person name="Stieglmeier M."/>
            <person name="Klingl A."/>
            <person name="Woyke T."/>
            <person name="Ryan C.M."/>
            <person name="Banfield J.F."/>
        </authorList>
    </citation>
    <scope>NUCLEOTIDE SEQUENCE [LARGE SCALE GENOMIC DNA]</scope>
    <source>
        <strain evidence="2">CG11_big_fil_rev_8_21_14_0_20_45_26</strain>
    </source>
</reference>
<dbReference type="AlphaFoldDB" id="A0A2H0LMF9"/>
<dbReference type="InterPro" id="IPR006869">
    <property type="entry name" value="DUF547"/>
</dbReference>
<proteinExistence type="predicted"/>
<comment type="caution">
    <text evidence="2">The sequence shown here is derived from an EMBL/GenBank/DDBJ whole genome shotgun (WGS) entry which is preliminary data.</text>
</comment>
<organism evidence="2 3">
    <name type="scientific">Candidatus Abzuiibacterium crystallinum</name>
    <dbReference type="NCBI Taxonomy" id="1974748"/>
    <lineage>
        <taxon>Bacteria</taxon>
        <taxon>Pseudomonadati</taxon>
        <taxon>Candidatus Omnitrophota</taxon>
        <taxon>Candidatus Abzuiibacterium</taxon>
    </lineage>
</organism>